<reference evidence="1" key="1">
    <citation type="submission" date="2023-03" db="EMBL/GenBank/DDBJ databases">
        <title>Massive genome expansion in bonnet fungi (Mycena s.s.) driven by repeated elements and novel gene families across ecological guilds.</title>
        <authorList>
            <consortium name="Lawrence Berkeley National Laboratory"/>
            <person name="Harder C.B."/>
            <person name="Miyauchi S."/>
            <person name="Viragh M."/>
            <person name="Kuo A."/>
            <person name="Thoen E."/>
            <person name="Andreopoulos B."/>
            <person name="Lu D."/>
            <person name="Skrede I."/>
            <person name="Drula E."/>
            <person name="Henrissat B."/>
            <person name="Morin E."/>
            <person name="Kohler A."/>
            <person name="Barry K."/>
            <person name="LaButti K."/>
            <person name="Morin E."/>
            <person name="Salamov A."/>
            <person name="Lipzen A."/>
            <person name="Mereny Z."/>
            <person name="Hegedus B."/>
            <person name="Baldrian P."/>
            <person name="Stursova M."/>
            <person name="Weitz H."/>
            <person name="Taylor A."/>
            <person name="Grigoriev I.V."/>
            <person name="Nagy L.G."/>
            <person name="Martin F."/>
            <person name="Kauserud H."/>
        </authorList>
    </citation>
    <scope>NUCLEOTIDE SEQUENCE</scope>
    <source>
        <strain evidence="1">9144</strain>
    </source>
</reference>
<dbReference type="AlphaFoldDB" id="A0AAD6UQJ0"/>
<sequence length="445" mass="49952">LKEDGIISTEIRTCVWDIVSLGAPTESVDKIIHAVAKGLNIQICDHISARSTGRIVIEGGVAAQLQIVDVIKNADHFTASGDGTSHKHLNYESRFITVKQNLLALGLTQAPSHTSEEQMAGWLKLIEEMYTAYNDSPLGRAYPEDFRTFFIKITGMMTDHTADQKKLRALFHQMKKRMDREMRGERALLCQIVPRLLDVIYEITDTKIQAAGGMAAWDALAAEERDRRNSTLYADRLCQKFGQAEFDKLSKGERDEADFFHCGGCFMHKDLNAHKGGVESMMAAWLKHGFKQPILLMNKDNAAAANSGSVVAREQAETVSSRGGVKLCELMGLLLNNKDDKKGQQDSHGVYFSAHEHIGYSIRLLDTSNTRYGCFSEAAAEIIVNLAVYRELMQFIRDRKMSLAYTNLEKNIWDAINNVRTLVELVVLLWYGQNFSKPVMRVVRA</sequence>
<gene>
    <name evidence="1" type="ORF">GGX14DRAFT_379991</name>
</gene>
<comment type="caution">
    <text evidence="1">The sequence shown here is derived from an EMBL/GenBank/DDBJ whole genome shotgun (WGS) entry which is preliminary data.</text>
</comment>
<accession>A0AAD6UQJ0</accession>
<keyword evidence="2" id="KW-1185">Reference proteome</keyword>
<organism evidence="1 2">
    <name type="scientific">Mycena pura</name>
    <dbReference type="NCBI Taxonomy" id="153505"/>
    <lineage>
        <taxon>Eukaryota</taxon>
        <taxon>Fungi</taxon>
        <taxon>Dikarya</taxon>
        <taxon>Basidiomycota</taxon>
        <taxon>Agaricomycotina</taxon>
        <taxon>Agaricomycetes</taxon>
        <taxon>Agaricomycetidae</taxon>
        <taxon>Agaricales</taxon>
        <taxon>Marasmiineae</taxon>
        <taxon>Mycenaceae</taxon>
        <taxon>Mycena</taxon>
    </lineage>
</organism>
<evidence type="ECO:0000313" key="1">
    <source>
        <dbReference type="EMBL" id="KAJ7192551.1"/>
    </source>
</evidence>
<protein>
    <submittedName>
        <fullName evidence="1">Uncharacterized protein</fullName>
    </submittedName>
</protein>
<evidence type="ECO:0000313" key="2">
    <source>
        <dbReference type="Proteomes" id="UP001219525"/>
    </source>
</evidence>
<proteinExistence type="predicted"/>
<name>A0AAD6UQJ0_9AGAR</name>
<dbReference type="EMBL" id="JARJCW010000118">
    <property type="protein sequence ID" value="KAJ7192551.1"/>
    <property type="molecule type" value="Genomic_DNA"/>
</dbReference>
<feature type="non-terminal residue" evidence="1">
    <location>
        <position position="445"/>
    </location>
</feature>
<dbReference type="Proteomes" id="UP001219525">
    <property type="component" value="Unassembled WGS sequence"/>
</dbReference>